<accession>A0A6J7FLY1</accession>
<dbReference type="InterPro" id="IPR010663">
    <property type="entry name" value="Znf_FPG/IleRS"/>
</dbReference>
<keyword evidence="5" id="KW-0479">Metal-binding</keyword>
<organism evidence="18">
    <name type="scientific">freshwater metagenome</name>
    <dbReference type="NCBI Taxonomy" id="449393"/>
    <lineage>
        <taxon>unclassified sequences</taxon>
        <taxon>metagenomes</taxon>
        <taxon>ecological metagenomes</taxon>
    </lineage>
</organism>
<dbReference type="InterPro" id="IPR015886">
    <property type="entry name" value="H2TH_FPG"/>
</dbReference>
<evidence type="ECO:0000256" key="6">
    <source>
        <dbReference type="ARBA" id="ARBA00022763"/>
    </source>
</evidence>
<comment type="subunit">
    <text evidence="4">Monomer.</text>
</comment>
<keyword evidence="12" id="KW-0456">Lyase</keyword>
<dbReference type="InterPro" id="IPR035937">
    <property type="entry name" value="FPG_N"/>
</dbReference>
<dbReference type="InterPro" id="IPR010979">
    <property type="entry name" value="Ribosomal_uS13-like_H2TH"/>
</dbReference>
<dbReference type="GO" id="GO:0006284">
    <property type="term" value="P:base-excision repair"/>
    <property type="evidence" value="ECO:0007669"/>
    <property type="project" value="InterPro"/>
</dbReference>
<dbReference type="InterPro" id="IPR020629">
    <property type="entry name" value="FPG_Glyclase"/>
</dbReference>
<dbReference type="GO" id="GO:0008270">
    <property type="term" value="F:zinc ion binding"/>
    <property type="evidence" value="ECO:0007669"/>
    <property type="project" value="UniProtKB-KW"/>
</dbReference>
<keyword evidence="9" id="KW-0862">Zinc</keyword>
<keyword evidence="7" id="KW-0863">Zinc-finger</keyword>
<evidence type="ECO:0000256" key="11">
    <source>
        <dbReference type="ARBA" id="ARBA00023204"/>
    </source>
</evidence>
<dbReference type="SMART" id="SM01232">
    <property type="entry name" value="H2TH"/>
    <property type="match status" value="1"/>
</dbReference>
<dbReference type="NCBIfam" id="TIGR00577">
    <property type="entry name" value="fpg"/>
    <property type="match status" value="1"/>
</dbReference>
<reference evidence="18" key="1">
    <citation type="submission" date="2020-05" db="EMBL/GenBank/DDBJ databases">
        <authorList>
            <person name="Chiriac C."/>
            <person name="Salcher M."/>
            <person name="Ghai R."/>
            <person name="Kavagutti S V."/>
        </authorList>
    </citation>
    <scope>NUCLEOTIDE SEQUENCE</scope>
</reference>
<dbReference type="NCBIfam" id="NF002211">
    <property type="entry name" value="PRK01103.1"/>
    <property type="match status" value="1"/>
</dbReference>
<feature type="domain" description="FPG-type" evidence="16">
    <location>
        <begin position="245"/>
        <end position="280"/>
    </location>
</feature>
<keyword evidence="11" id="KW-0234">DNA repair</keyword>
<dbReference type="SMART" id="SM00898">
    <property type="entry name" value="Fapy_DNA_glyco"/>
    <property type="match status" value="1"/>
</dbReference>
<evidence type="ECO:0000256" key="5">
    <source>
        <dbReference type="ARBA" id="ARBA00022723"/>
    </source>
</evidence>
<dbReference type="GO" id="GO:0140078">
    <property type="term" value="F:class I DNA-(apurinic or apyrimidinic site) endonuclease activity"/>
    <property type="evidence" value="ECO:0007669"/>
    <property type="project" value="UniProtKB-EC"/>
</dbReference>
<dbReference type="HAMAP" id="MF_00103">
    <property type="entry name" value="Fapy_DNA_glycosyl"/>
    <property type="match status" value="1"/>
</dbReference>
<dbReference type="GO" id="GO:0003684">
    <property type="term" value="F:damaged DNA binding"/>
    <property type="evidence" value="ECO:0007669"/>
    <property type="project" value="InterPro"/>
</dbReference>
<dbReference type="Gene3D" id="1.10.8.50">
    <property type="match status" value="1"/>
</dbReference>
<evidence type="ECO:0000256" key="15">
    <source>
        <dbReference type="ARBA" id="ARBA00044632"/>
    </source>
</evidence>
<dbReference type="SUPFAM" id="SSF46946">
    <property type="entry name" value="S13-like H2TH domain"/>
    <property type="match status" value="1"/>
</dbReference>
<dbReference type="Gene3D" id="3.20.190.10">
    <property type="entry name" value="MutM-like, N-terminal"/>
    <property type="match status" value="1"/>
</dbReference>
<evidence type="ECO:0000256" key="13">
    <source>
        <dbReference type="ARBA" id="ARBA00023268"/>
    </source>
</evidence>
<dbReference type="Pfam" id="PF01149">
    <property type="entry name" value="Fapy_DNA_glyco"/>
    <property type="match status" value="1"/>
</dbReference>
<dbReference type="PROSITE" id="PS01242">
    <property type="entry name" value="ZF_FPG_1"/>
    <property type="match status" value="1"/>
</dbReference>
<dbReference type="SUPFAM" id="SSF81624">
    <property type="entry name" value="N-terminal domain of MutM-like DNA repair proteins"/>
    <property type="match status" value="1"/>
</dbReference>
<comment type="catalytic activity">
    <reaction evidence="15">
        <text>2'-deoxyribonucleotide-(2'-deoxyribose 5'-phosphate)-2'-deoxyribonucleotide-DNA = a 3'-end 2'-deoxyribonucleotide-(2,3-dehydro-2,3-deoxyribose 5'-phosphate)-DNA + a 5'-end 5'-phospho-2'-deoxyribonucleoside-DNA + H(+)</text>
        <dbReference type="Rhea" id="RHEA:66592"/>
        <dbReference type="Rhea" id="RHEA-COMP:13180"/>
        <dbReference type="Rhea" id="RHEA-COMP:16897"/>
        <dbReference type="Rhea" id="RHEA-COMP:17067"/>
        <dbReference type="ChEBI" id="CHEBI:15378"/>
        <dbReference type="ChEBI" id="CHEBI:136412"/>
        <dbReference type="ChEBI" id="CHEBI:157695"/>
        <dbReference type="ChEBI" id="CHEBI:167181"/>
        <dbReference type="EC" id="4.2.99.18"/>
    </reaction>
</comment>
<keyword evidence="8" id="KW-0378">Hydrolase</keyword>
<comment type="cofactor">
    <cofactor evidence="2">
        <name>Zn(2+)</name>
        <dbReference type="ChEBI" id="CHEBI:29105"/>
    </cofactor>
</comment>
<evidence type="ECO:0000256" key="7">
    <source>
        <dbReference type="ARBA" id="ARBA00022771"/>
    </source>
</evidence>
<protein>
    <submittedName>
        <fullName evidence="18">Unannotated protein</fullName>
    </submittedName>
</protein>
<dbReference type="InterPro" id="IPR000214">
    <property type="entry name" value="Znf_DNA_glyclase/AP_lyase"/>
</dbReference>
<dbReference type="SUPFAM" id="SSF57716">
    <property type="entry name" value="Glucocorticoid receptor-like (DNA-binding domain)"/>
    <property type="match status" value="1"/>
</dbReference>
<evidence type="ECO:0000256" key="10">
    <source>
        <dbReference type="ARBA" id="ARBA00023125"/>
    </source>
</evidence>
<evidence type="ECO:0000256" key="14">
    <source>
        <dbReference type="ARBA" id="ARBA00023295"/>
    </source>
</evidence>
<dbReference type="FunFam" id="1.10.8.50:FF:000003">
    <property type="entry name" value="Formamidopyrimidine-DNA glycosylase"/>
    <property type="match status" value="1"/>
</dbReference>
<gene>
    <name evidence="18" type="ORF">UFOPK3376_03083</name>
</gene>
<sequence>MPELPEVETVRRGLEQRFVGRLIERVEVGRERTVRRTSRLAVIDGLTGATALAAQRRGKYLILPLDTGDSMMIHLRMSGRVLIDPVDAPRLAHTHVVLHLAGQPREELRFVDPRTFGEVVVFDPDNAEVEMPELARMGIDPIADGLTRAQLATLVLGRSRQIKAMLLDQGVVAGIGNIYADEILHASRLRPDRRSDSLTTAEISRLHAAIGDTLRAAIEAGGSTLRDTQYVDIGGQGGWFQVSHRVYDREGQPCITCGRSVIRRVMSAGRSTSFCPRCQK</sequence>
<evidence type="ECO:0000259" key="17">
    <source>
        <dbReference type="PROSITE" id="PS51068"/>
    </source>
</evidence>
<dbReference type="GO" id="GO:0034039">
    <property type="term" value="F:8-oxo-7,8-dihydroguanine DNA N-glycosylase activity"/>
    <property type="evidence" value="ECO:0007669"/>
    <property type="project" value="TreeGrafter"/>
</dbReference>
<evidence type="ECO:0000313" key="18">
    <source>
        <dbReference type="EMBL" id="CAB4894634.1"/>
    </source>
</evidence>
<dbReference type="EMBL" id="CAFBLP010000134">
    <property type="protein sequence ID" value="CAB4894634.1"/>
    <property type="molecule type" value="Genomic_DNA"/>
</dbReference>
<evidence type="ECO:0000256" key="3">
    <source>
        <dbReference type="ARBA" id="ARBA00009409"/>
    </source>
</evidence>
<evidence type="ECO:0000256" key="2">
    <source>
        <dbReference type="ARBA" id="ARBA00001947"/>
    </source>
</evidence>
<dbReference type="InterPro" id="IPR015887">
    <property type="entry name" value="DNA_glyclase_Znf_dom_DNA_BS"/>
</dbReference>
<dbReference type="Pfam" id="PF06827">
    <property type="entry name" value="zf-FPG_IleRS"/>
    <property type="match status" value="1"/>
</dbReference>
<keyword evidence="6" id="KW-0227">DNA damage</keyword>
<dbReference type="PROSITE" id="PS51068">
    <property type="entry name" value="FPG_CAT"/>
    <property type="match status" value="1"/>
</dbReference>
<dbReference type="PROSITE" id="PS51066">
    <property type="entry name" value="ZF_FPG_2"/>
    <property type="match status" value="1"/>
</dbReference>
<dbReference type="Pfam" id="PF06831">
    <property type="entry name" value="H2TH"/>
    <property type="match status" value="1"/>
</dbReference>
<evidence type="ECO:0000256" key="8">
    <source>
        <dbReference type="ARBA" id="ARBA00022801"/>
    </source>
</evidence>
<evidence type="ECO:0000259" key="16">
    <source>
        <dbReference type="PROSITE" id="PS51066"/>
    </source>
</evidence>
<evidence type="ECO:0000256" key="12">
    <source>
        <dbReference type="ARBA" id="ARBA00023239"/>
    </source>
</evidence>
<evidence type="ECO:0000256" key="9">
    <source>
        <dbReference type="ARBA" id="ARBA00022833"/>
    </source>
</evidence>
<dbReference type="InterPro" id="IPR012319">
    <property type="entry name" value="FPG_cat"/>
</dbReference>
<comment type="similarity">
    <text evidence="3">Belongs to the FPG family.</text>
</comment>
<evidence type="ECO:0000256" key="4">
    <source>
        <dbReference type="ARBA" id="ARBA00011245"/>
    </source>
</evidence>
<evidence type="ECO:0000256" key="1">
    <source>
        <dbReference type="ARBA" id="ARBA00001668"/>
    </source>
</evidence>
<dbReference type="PANTHER" id="PTHR22993">
    <property type="entry name" value="FORMAMIDOPYRIMIDINE-DNA GLYCOSYLASE"/>
    <property type="match status" value="1"/>
</dbReference>
<feature type="domain" description="Formamidopyrimidine-DNA glycosylase catalytic" evidence="17">
    <location>
        <begin position="2"/>
        <end position="117"/>
    </location>
</feature>
<dbReference type="CDD" id="cd08966">
    <property type="entry name" value="EcFpg-like_N"/>
    <property type="match status" value="1"/>
</dbReference>
<keyword evidence="10" id="KW-0238">DNA-binding</keyword>
<keyword evidence="14" id="KW-0326">Glycosidase</keyword>
<name>A0A6J7FLY1_9ZZZZ</name>
<keyword evidence="13" id="KW-0511">Multifunctional enzyme</keyword>
<dbReference type="PANTHER" id="PTHR22993:SF9">
    <property type="entry name" value="FORMAMIDOPYRIMIDINE-DNA GLYCOSYLASE"/>
    <property type="match status" value="1"/>
</dbReference>
<comment type="catalytic activity">
    <reaction evidence="1">
        <text>Hydrolysis of DNA containing ring-opened 7-methylguanine residues, releasing 2,6-diamino-4-hydroxy-5-(N-methyl)formamidopyrimidine.</text>
        <dbReference type="EC" id="3.2.2.23"/>
    </reaction>
</comment>
<proteinExistence type="inferred from homology"/>
<dbReference type="AlphaFoldDB" id="A0A6J7FLY1"/>